<feature type="region of interest" description="Disordered" evidence="1">
    <location>
        <begin position="575"/>
        <end position="634"/>
    </location>
</feature>
<keyword evidence="4" id="KW-1185">Reference proteome</keyword>
<dbReference type="Proteomes" id="UP000621454">
    <property type="component" value="Unassembled WGS sequence"/>
</dbReference>
<dbReference type="Pfam" id="PF03432">
    <property type="entry name" value="Relaxase"/>
    <property type="match status" value="1"/>
</dbReference>
<organism evidence="3 4">
    <name type="scientific">Gordonia jinhuaensis</name>
    <dbReference type="NCBI Taxonomy" id="1517702"/>
    <lineage>
        <taxon>Bacteria</taxon>
        <taxon>Bacillati</taxon>
        <taxon>Actinomycetota</taxon>
        <taxon>Actinomycetes</taxon>
        <taxon>Mycobacteriales</taxon>
        <taxon>Gordoniaceae</taxon>
        <taxon>Gordonia</taxon>
    </lineage>
</organism>
<name>A0A916WPJ6_9ACTN</name>
<dbReference type="EMBL" id="BMGC01000002">
    <property type="protein sequence ID" value="GGB18293.1"/>
    <property type="molecule type" value="Genomic_DNA"/>
</dbReference>
<accession>A0A916WPJ6</accession>
<reference evidence="3" key="1">
    <citation type="journal article" date="2014" name="Int. J. Syst. Evol. Microbiol.">
        <title>Complete genome sequence of Corynebacterium casei LMG S-19264T (=DSM 44701T), isolated from a smear-ripened cheese.</title>
        <authorList>
            <consortium name="US DOE Joint Genome Institute (JGI-PGF)"/>
            <person name="Walter F."/>
            <person name="Albersmeier A."/>
            <person name="Kalinowski J."/>
            <person name="Ruckert C."/>
        </authorList>
    </citation>
    <scope>NUCLEOTIDE SEQUENCE</scope>
    <source>
        <strain evidence="3">CGMCC 1.12827</strain>
    </source>
</reference>
<proteinExistence type="predicted"/>
<dbReference type="InterPro" id="IPR005094">
    <property type="entry name" value="Endonuclease_MobA/VirD2"/>
</dbReference>
<feature type="compositionally biased region" description="Basic and acidic residues" evidence="1">
    <location>
        <begin position="597"/>
        <end position="608"/>
    </location>
</feature>
<feature type="compositionally biased region" description="Polar residues" evidence="1">
    <location>
        <begin position="615"/>
        <end position="626"/>
    </location>
</feature>
<dbReference type="AlphaFoldDB" id="A0A916WPJ6"/>
<comment type="caution">
    <text evidence="3">The sequence shown here is derived from an EMBL/GenBank/DDBJ whole genome shotgun (WGS) entry which is preliminary data.</text>
</comment>
<evidence type="ECO:0000313" key="4">
    <source>
        <dbReference type="Proteomes" id="UP000621454"/>
    </source>
</evidence>
<feature type="region of interest" description="Disordered" evidence="1">
    <location>
        <begin position="15"/>
        <end position="37"/>
    </location>
</feature>
<reference evidence="3" key="2">
    <citation type="submission" date="2020-09" db="EMBL/GenBank/DDBJ databases">
        <authorList>
            <person name="Sun Q."/>
            <person name="Zhou Y."/>
        </authorList>
    </citation>
    <scope>NUCLEOTIDE SEQUENCE</scope>
    <source>
        <strain evidence="3">CGMCC 1.12827</strain>
    </source>
</reference>
<feature type="domain" description="MobA/VirD2-like nuclease" evidence="2">
    <location>
        <begin position="34"/>
        <end position="154"/>
    </location>
</feature>
<dbReference type="RefSeq" id="WP_188584819.1">
    <property type="nucleotide sequence ID" value="NZ_BMGC01000002.1"/>
</dbReference>
<evidence type="ECO:0000313" key="3">
    <source>
        <dbReference type="EMBL" id="GGB18293.1"/>
    </source>
</evidence>
<protein>
    <recommendedName>
        <fullName evidence="2">MobA/VirD2-like nuclease domain-containing protein</fullName>
    </recommendedName>
</protein>
<sequence length="634" mass="69682">MTTLVGSAVDDPVSLDGYMGTAPAHDQDNPRGPSQRAEYVSTVGDCTPETFVPDMRRTALAFGQTSLVREAYSYVLSHSHEELDPTNDFHGWLAHQLAREWVARTFPGRQAKLVTQRDNGRWEGEGDDRRWVEGHWHTHVMVANVAEQEVTLRWTSADGDELVKHYKAGRAIDGDIKNIYRLQGMVDEVVLEQWRYDNAAYVDSCRRFSEGQVAKADLAQRAARGYSNHDQVRLKLREALAQSDGWSDYVTRCQAMAVDVQVHGQSGVSYAWVGDDGLERKARARGKTGIGPEFTKAEVEARCEANAAALERGETLDVPEPVLVPLTPTVAPDRPRPQYLTVDGKPPWDDEQAQAAYTEAVQATGGTYEGRAARALATGEQVPGVELVRGADGRASARVDVGEGPLAVDVDAGLVERVQRIESLEADARTEAGQIVSAAQTQAGTITEQAQVEAREIKADADAAARQTTAEAKRVAHEVVEDAKGDRDEIRRKANADWAEAKQVHEDAVTDRKAAAAEKAEAAKANREAQERRDAIPVYDPEAAERFSSAELMRNLKVVPHGREALTAAHKMGLQNHKGRQRVGDPVSEKTFMTETSEERGVRMRGRSDALATEIEQNGQRRSQQAGRRMKGSK</sequence>
<gene>
    <name evidence="3" type="ORF">GCM10011489_02950</name>
</gene>
<evidence type="ECO:0000256" key="1">
    <source>
        <dbReference type="SAM" id="MobiDB-lite"/>
    </source>
</evidence>
<evidence type="ECO:0000259" key="2">
    <source>
        <dbReference type="Pfam" id="PF03432"/>
    </source>
</evidence>